<dbReference type="InterPro" id="IPR038695">
    <property type="entry name" value="Saro_0823-like_sf"/>
</dbReference>
<dbReference type="Gene3D" id="2.60.120.1140">
    <property type="entry name" value="Protein of unknown function DUF192"/>
    <property type="match status" value="1"/>
</dbReference>
<dbReference type="InterPro" id="IPR003795">
    <property type="entry name" value="DUF192"/>
</dbReference>
<dbReference type="PANTHER" id="PTHR37953">
    <property type="entry name" value="UPF0127 PROTEIN MJ1496"/>
    <property type="match status" value="1"/>
</dbReference>
<name>A0ABM6KHY5_9BACI</name>
<evidence type="ECO:0008006" key="3">
    <source>
        <dbReference type="Google" id="ProtNLM"/>
    </source>
</evidence>
<reference evidence="1 2" key="1">
    <citation type="submission" date="2017-04" db="EMBL/GenBank/DDBJ databases">
        <title>Complete Genome Sequence of the Bacillus horikoshii 20a strain from Cuatro Cienegas, Coahuila, Mexico.</title>
        <authorList>
            <person name="Zarza E."/>
            <person name="Alcaraz L.D."/>
            <person name="Aguilar-Salinas B."/>
            <person name="Islas A."/>
            <person name="Olmedo-Alvarez G."/>
        </authorList>
    </citation>
    <scope>NUCLEOTIDE SEQUENCE [LARGE SCALE GENOMIC DNA]</scope>
    <source>
        <strain evidence="1 2">20a</strain>
    </source>
</reference>
<dbReference type="Pfam" id="PF02643">
    <property type="entry name" value="DUF192"/>
    <property type="match status" value="1"/>
</dbReference>
<dbReference type="Proteomes" id="UP000195573">
    <property type="component" value="Chromosome"/>
</dbReference>
<protein>
    <recommendedName>
        <fullName evidence="3">DUF192 domain-containing protein</fullName>
    </recommendedName>
</protein>
<dbReference type="EMBL" id="CP020880">
    <property type="protein sequence ID" value="ART75880.1"/>
    <property type="molecule type" value="Genomic_DNA"/>
</dbReference>
<keyword evidence="2" id="KW-1185">Reference proteome</keyword>
<gene>
    <name evidence="1" type="ORF">B4U37_07485</name>
</gene>
<dbReference type="RefSeq" id="WP_088017727.1">
    <property type="nucleotide sequence ID" value="NZ_CP020880.1"/>
</dbReference>
<accession>A0ABM6KHY5</accession>
<proteinExistence type="predicted"/>
<dbReference type="PANTHER" id="PTHR37953:SF1">
    <property type="entry name" value="UPF0127 PROTEIN MJ1496"/>
    <property type="match status" value="1"/>
</dbReference>
<evidence type="ECO:0000313" key="2">
    <source>
        <dbReference type="Proteomes" id="UP000195573"/>
    </source>
</evidence>
<sequence>MKDAQMLHINIADTFTKRFIGLMFKRSIHNKGIMLSPCNSVHMFFMRFPIDIIFVNGDGRILLSIKELKPWRVSPIVKNSSHVIEMPCGSIERYNLYKGTSIVIPKNKKNFFISIKNDKNKNKNHL</sequence>
<evidence type="ECO:0000313" key="1">
    <source>
        <dbReference type="EMBL" id="ART75880.1"/>
    </source>
</evidence>
<organism evidence="1 2">
    <name type="scientific">Sutcliffiella horikoshii</name>
    <dbReference type="NCBI Taxonomy" id="79883"/>
    <lineage>
        <taxon>Bacteria</taxon>
        <taxon>Bacillati</taxon>
        <taxon>Bacillota</taxon>
        <taxon>Bacilli</taxon>
        <taxon>Bacillales</taxon>
        <taxon>Bacillaceae</taxon>
        <taxon>Sutcliffiella</taxon>
    </lineage>
</organism>
<dbReference type="GeneID" id="96738268"/>